<feature type="transmembrane region" description="Helical" evidence="1">
    <location>
        <begin position="129"/>
        <end position="157"/>
    </location>
</feature>
<evidence type="ECO:0000313" key="2">
    <source>
        <dbReference type="EMBL" id="RKQ88100.1"/>
    </source>
</evidence>
<dbReference type="Proteomes" id="UP000278962">
    <property type="component" value="Unassembled WGS sequence"/>
</dbReference>
<gene>
    <name evidence="2" type="ORF">C8N24_6139</name>
</gene>
<keyword evidence="1" id="KW-0472">Membrane</keyword>
<feature type="transmembrane region" description="Helical" evidence="1">
    <location>
        <begin position="93"/>
        <end position="117"/>
    </location>
</feature>
<name>A0A660L966_9ACTN</name>
<comment type="caution">
    <text evidence="2">The sequence shown here is derived from an EMBL/GenBank/DDBJ whole genome shotgun (WGS) entry which is preliminary data.</text>
</comment>
<evidence type="ECO:0000256" key="1">
    <source>
        <dbReference type="SAM" id="Phobius"/>
    </source>
</evidence>
<dbReference type="AlphaFoldDB" id="A0A660L966"/>
<accession>A0A660L966</accession>
<organism evidence="2 3">
    <name type="scientific">Solirubrobacter pauli</name>
    <dbReference type="NCBI Taxonomy" id="166793"/>
    <lineage>
        <taxon>Bacteria</taxon>
        <taxon>Bacillati</taxon>
        <taxon>Actinomycetota</taxon>
        <taxon>Thermoleophilia</taxon>
        <taxon>Solirubrobacterales</taxon>
        <taxon>Solirubrobacteraceae</taxon>
        <taxon>Solirubrobacter</taxon>
    </lineage>
</organism>
<proteinExistence type="predicted"/>
<keyword evidence="3" id="KW-1185">Reference proteome</keyword>
<keyword evidence="1" id="KW-1133">Transmembrane helix</keyword>
<feature type="transmembrane region" description="Helical" evidence="1">
    <location>
        <begin position="67"/>
        <end position="87"/>
    </location>
</feature>
<reference evidence="2 3" key="1">
    <citation type="submission" date="2018-10" db="EMBL/GenBank/DDBJ databases">
        <title>Genomic Encyclopedia of Archaeal and Bacterial Type Strains, Phase II (KMG-II): from individual species to whole genera.</title>
        <authorList>
            <person name="Goeker M."/>
        </authorList>
    </citation>
    <scope>NUCLEOTIDE SEQUENCE [LARGE SCALE GENOMIC DNA]</scope>
    <source>
        <strain evidence="2 3">DSM 14954</strain>
    </source>
</reference>
<protein>
    <submittedName>
        <fullName evidence="2">Uncharacterized protein</fullName>
    </submittedName>
</protein>
<evidence type="ECO:0000313" key="3">
    <source>
        <dbReference type="Proteomes" id="UP000278962"/>
    </source>
</evidence>
<keyword evidence="1" id="KW-0812">Transmembrane</keyword>
<dbReference type="RefSeq" id="WP_121257311.1">
    <property type="nucleotide sequence ID" value="NZ_RBIL01000002.1"/>
</dbReference>
<feature type="transmembrane region" description="Helical" evidence="1">
    <location>
        <begin position="40"/>
        <end position="60"/>
    </location>
</feature>
<sequence length="173" mass="17558">MTPTFFGAAAASAALALTAVLQLTHEQSSESTTIGATEHLLVALLSVTLLALVPVIHRLGKLGAAKLARVPIVAQVVLAALATVSNVNGEDPSFFAAVAAPANLAILGGWVALAVVLRRRGAIPTWIAVALPLAYIGMIPASQAGGGFVSAMIWLAFAVREASPAWSSRVSAA</sequence>
<dbReference type="EMBL" id="RBIL01000002">
    <property type="protein sequence ID" value="RKQ88100.1"/>
    <property type="molecule type" value="Genomic_DNA"/>
</dbReference>